<sequence>MSKESPAEKSQSPQKKGRPTPKRKDAESARKVSPLAPAHTKEEKARQKSAARVARMAQRAAYLRGDESALPLRDKGPVKKFVRNYVDSRRSIGEYFLPIIAIVLIISLIPVAVAAVMGVALMYAVLFASVVDGIFLTKRIKREVASRFPGESLKGLGMYGWLRSTQMRRMRAPKPGVAVGEKF</sequence>
<dbReference type="InterPro" id="IPR021403">
    <property type="entry name" value="DUF3043"/>
</dbReference>
<dbReference type="EMBL" id="CAEZVZ010000147">
    <property type="protein sequence ID" value="CAB4649227.1"/>
    <property type="molecule type" value="Genomic_DNA"/>
</dbReference>
<accession>A0A6J6KHE1</accession>
<feature type="region of interest" description="Disordered" evidence="1">
    <location>
        <begin position="1"/>
        <end position="50"/>
    </location>
</feature>
<evidence type="ECO:0000313" key="3">
    <source>
        <dbReference type="EMBL" id="CAB4649227.1"/>
    </source>
</evidence>
<feature type="transmembrane region" description="Helical" evidence="2">
    <location>
        <begin position="95"/>
        <end position="114"/>
    </location>
</feature>
<dbReference type="Pfam" id="PF11241">
    <property type="entry name" value="DUF3043"/>
    <property type="match status" value="1"/>
</dbReference>
<feature type="transmembrane region" description="Helical" evidence="2">
    <location>
        <begin position="120"/>
        <end position="137"/>
    </location>
</feature>
<reference evidence="3" key="1">
    <citation type="submission" date="2020-05" db="EMBL/GenBank/DDBJ databases">
        <authorList>
            <person name="Chiriac C."/>
            <person name="Salcher M."/>
            <person name="Ghai R."/>
            <person name="Kavagutti S V."/>
        </authorList>
    </citation>
    <scope>NUCLEOTIDE SEQUENCE</scope>
</reference>
<evidence type="ECO:0000256" key="1">
    <source>
        <dbReference type="SAM" id="MobiDB-lite"/>
    </source>
</evidence>
<keyword evidence="2" id="KW-0812">Transmembrane</keyword>
<name>A0A6J6KHE1_9ZZZZ</name>
<dbReference type="AlphaFoldDB" id="A0A6J6KHE1"/>
<gene>
    <name evidence="3" type="ORF">UFOPK2162_00930</name>
</gene>
<protein>
    <submittedName>
        <fullName evidence="3">Unannotated protein</fullName>
    </submittedName>
</protein>
<organism evidence="3">
    <name type="scientific">freshwater metagenome</name>
    <dbReference type="NCBI Taxonomy" id="449393"/>
    <lineage>
        <taxon>unclassified sequences</taxon>
        <taxon>metagenomes</taxon>
        <taxon>ecological metagenomes</taxon>
    </lineage>
</organism>
<evidence type="ECO:0000256" key="2">
    <source>
        <dbReference type="SAM" id="Phobius"/>
    </source>
</evidence>
<keyword evidence="2" id="KW-0472">Membrane</keyword>
<keyword evidence="2" id="KW-1133">Transmembrane helix</keyword>
<proteinExistence type="predicted"/>